<dbReference type="GO" id="GO:0003677">
    <property type="term" value="F:DNA binding"/>
    <property type="evidence" value="ECO:0007669"/>
    <property type="project" value="UniProtKB-UniRule"/>
</dbReference>
<reference evidence="6" key="2">
    <citation type="journal article" date="2011" name="J. Biotechnol.">
        <title>Genome sequence of B. amyloliquefaciens type strain DSM7(T) reveals differences to plant-associated B. amyloliquefaciens FZB42.</title>
        <authorList>
            <person name="Ruckert C."/>
            <person name="Blom J."/>
            <person name="Chen X."/>
            <person name="Reva O."/>
            <person name="Borriss R."/>
        </authorList>
    </citation>
    <scope>NUCLEOTIDE SEQUENCE [LARGE SCALE GENOMIC DNA]</scope>
    <source>
        <strain evidence="6">DSM 7</strain>
    </source>
</reference>
<evidence type="ECO:0000313" key="6">
    <source>
        <dbReference type="Proteomes" id="UP000006562"/>
    </source>
</evidence>
<dbReference type="InterPro" id="IPR050624">
    <property type="entry name" value="HTH-type_Tx_Regulator"/>
</dbReference>
<feature type="DNA-binding region" description="H-T-H motif" evidence="3">
    <location>
        <begin position="30"/>
        <end position="49"/>
    </location>
</feature>
<organism evidence="5 6">
    <name type="scientific">Bacillus amyloliquefaciens (strain ATCC 23350 / DSM 7 / BCRC 11601 / CCUG 28519 / NBRC 15535 / NRRL B-14393 / F)</name>
    <dbReference type="NCBI Taxonomy" id="692420"/>
    <lineage>
        <taxon>Bacteria</taxon>
        <taxon>Bacillati</taxon>
        <taxon>Bacillota</taxon>
        <taxon>Bacilli</taxon>
        <taxon>Bacillales</taxon>
        <taxon>Bacillaceae</taxon>
        <taxon>Bacillus</taxon>
        <taxon>Bacillus amyloliquefaciens group</taxon>
    </lineage>
</organism>
<dbReference type="PANTHER" id="PTHR43479">
    <property type="entry name" value="ACREF/ENVCD OPERON REPRESSOR-RELATED"/>
    <property type="match status" value="1"/>
</dbReference>
<dbReference type="PROSITE" id="PS50977">
    <property type="entry name" value="HTH_TETR_2"/>
    <property type="match status" value="1"/>
</dbReference>
<dbReference type="Proteomes" id="UP000006562">
    <property type="component" value="Chromosome"/>
</dbReference>
<dbReference type="AlphaFoldDB" id="A0A9P1JHG3"/>
<evidence type="ECO:0000256" key="1">
    <source>
        <dbReference type="ARBA" id="ARBA00022491"/>
    </source>
</evidence>
<accession>A0A9P1JHG3</accession>
<keyword evidence="6" id="KW-1185">Reference proteome</keyword>
<gene>
    <name evidence="5" type="primary">tetC</name>
    <name evidence="5" type="ordered locus">BAMF_1832</name>
</gene>
<name>A0A9P1JHG3_BACAS</name>
<dbReference type="InterPro" id="IPR009057">
    <property type="entry name" value="Homeodomain-like_sf"/>
</dbReference>
<evidence type="ECO:0000259" key="4">
    <source>
        <dbReference type="PROSITE" id="PS50977"/>
    </source>
</evidence>
<proteinExistence type="predicted"/>
<dbReference type="SUPFAM" id="SSF46689">
    <property type="entry name" value="Homeodomain-like"/>
    <property type="match status" value="1"/>
</dbReference>
<dbReference type="InterPro" id="IPR001647">
    <property type="entry name" value="HTH_TetR"/>
</dbReference>
<sequence length="153" mass="18140">MSNFTRLRTQTIIKDAFLELLKEKTFSSITINHICEKAMIHRSTFYRHYEDKYELFSDASNSIAINLFEQTKGGLDQEHTLFEEIIEYVDLNRELFFNLTSKNNSLELYEKLIQFGAENLYEISMEYNDPLSKQIQNSDYPMVLCDFYCSGFF</sequence>
<evidence type="ECO:0000313" key="5">
    <source>
        <dbReference type="EMBL" id="CBI42958.1"/>
    </source>
</evidence>
<dbReference type="PANTHER" id="PTHR43479:SF16">
    <property type="entry name" value="HTH TETR-TYPE DOMAIN-CONTAINING PROTEIN"/>
    <property type="match status" value="1"/>
</dbReference>
<protein>
    <submittedName>
        <fullName evidence="5">Transposon Tn10 tetC protein ORFL</fullName>
    </submittedName>
</protein>
<keyword evidence="2 3" id="KW-0238">DNA-binding</keyword>
<dbReference type="Gene3D" id="1.10.357.10">
    <property type="entry name" value="Tetracycline Repressor, domain 2"/>
    <property type="match status" value="1"/>
</dbReference>
<evidence type="ECO:0000256" key="2">
    <source>
        <dbReference type="ARBA" id="ARBA00023125"/>
    </source>
</evidence>
<keyword evidence="1" id="KW-0678">Repressor</keyword>
<reference evidence="5 6" key="1">
    <citation type="journal article" date="2011" name="Int. J. Syst. Evol. Microbiol.">
        <title>Relationship of Bacillus amyloliquefaciens clades associated with strains DSM 7T and FZB42T: a proposal for Bacillus amyloliquefaciens subsp. amyloliquefaciens subsp. nov. and Bacillus amyloliquefaciens subsp. plantarum subsp. nov. based on complete genome sequence comparisons.</title>
        <authorList>
            <person name="Borriss R."/>
            <person name="Chen X.H."/>
            <person name="Rueckert C."/>
            <person name="Blom J."/>
            <person name="Becker A."/>
            <person name="Baumgarth B."/>
            <person name="Fan B."/>
            <person name="Pukall R."/>
            <person name="Schumann P."/>
            <person name="Sproer C."/>
            <person name="Junge H."/>
            <person name="Vater J."/>
            <person name="Puhler A."/>
            <person name="Klenk H.P."/>
        </authorList>
    </citation>
    <scope>NUCLEOTIDE SEQUENCE [LARGE SCALE GENOMIC DNA]</scope>
    <source>
        <strain evidence="6">DSM 7</strain>
    </source>
</reference>
<dbReference type="EMBL" id="FN597644">
    <property type="protein sequence ID" value="CBI42958.1"/>
    <property type="molecule type" value="Genomic_DNA"/>
</dbReference>
<dbReference type="KEGG" id="bao:BAMF_1832"/>
<dbReference type="Pfam" id="PF00440">
    <property type="entry name" value="TetR_N"/>
    <property type="match status" value="1"/>
</dbReference>
<feature type="domain" description="HTH tetR-type" evidence="4">
    <location>
        <begin position="7"/>
        <end position="67"/>
    </location>
</feature>
<evidence type="ECO:0000256" key="3">
    <source>
        <dbReference type="PROSITE-ProRule" id="PRU00335"/>
    </source>
</evidence>